<dbReference type="Gene3D" id="1.25.40.20">
    <property type="entry name" value="Ankyrin repeat-containing domain"/>
    <property type="match status" value="2"/>
</dbReference>
<dbReference type="InterPro" id="IPR002110">
    <property type="entry name" value="Ankyrin_rpt"/>
</dbReference>
<proteinExistence type="predicted"/>
<accession>A0A7J6LB14</accession>
<feature type="region of interest" description="Disordered" evidence="3">
    <location>
        <begin position="1"/>
        <end position="21"/>
    </location>
</feature>
<dbReference type="AlphaFoldDB" id="A0A7J6LB14"/>
<organism evidence="4 5">
    <name type="scientific">Perkinsus chesapeaki</name>
    <name type="common">Clam parasite</name>
    <name type="synonym">Perkinsus andrewsi</name>
    <dbReference type="NCBI Taxonomy" id="330153"/>
    <lineage>
        <taxon>Eukaryota</taxon>
        <taxon>Sar</taxon>
        <taxon>Alveolata</taxon>
        <taxon>Perkinsozoa</taxon>
        <taxon>Perkinsea</taxon>
        <taxon>Perkinsida</taxon>
        <taxon>Perkinsidae</taxon>
        <taxon>Perkinsus</taxon>
    </lineage>
</organism>
<dbReference type="SMART" id="SM00248">
    <property type="entry name" value="ANK"/>
    <property type="match status" value="6"/>
</dbReference>
<comment type="caution">
    <text evidence="4">The sequence shown here is derived from an EMBL/GenBank/DDBJ whole genome shotgun (WGS) entry which is preliminary data.</text>
</comment>
<dbReference type="SUPFAM" id="SSF48403">
    <property type="entry name" value="Ankyrin repeat"/>
    <property type="match status" value="2"/>
</dbReference>
<gene>
    <name evidence="4" type="ORF">FOL47_008909</name>
</gene>
<dbReference type="OrthoDB" id="426293at2759"/>
<dbReference type="Proteomes" id="UP000591131">
    <property type="component" value="Unassembled WGS sequence"/>
</dbReference>
<evidence type="ECO:0000256" key="1">
    <source>
        <dbReference type="ARBA" id="ARBA00022737"/>
    </source>
</evidence>
<dbReference type="PANTHER" id="PTHR24198">
    <property type="entry name" value="ANKYRIN REPEAT AND PROTEIN KINASE DOMAIN-CONTAINING PROTEIN"/>
    <property type="match status" value="1"/>
</dbReference>
<dbReference type="PANTHER" id="PTHR24198:SF165">
    <property type="entry name" value="ANKYRIN REPEAT-CONTAINING PROTEIN-RELATED"/>
    <property type="match status" value="1"/>
</dbReference>
<keyword evidence="1" id="KW-0677">Repeat</keyword>
<dbReference type="InterPro" id="IPR036770">
    <property type="entry name" value="Ankyrin_rpt-contain_sf"/>
</dbReference>
<protein>
    <recommendedName>
        <fullName evidence="6">Ankyrin Repeat Protein</fullName>
    </recommendedName>
</protein>
<evidence type="ECO:0000313" key="4">
    <source>
        <dbReference type="EMBL" id="KAF4656447.1"/>
    </source>
</evidence>
<keyword evidence="2" id="KW-0040">ANK repeat</keyword>
<sequence length="570" mass="61506">MGHIPSRPLMSHSNSSIHQPSPLPSTLYGAIRYGSVGEIEELMEEEGVSDMAALEDRTGLTPTILAAKFGRADVLGKFLDYGMPVVSSMGVTTPLLEALGRGKCDCVDLLLNRCPELLGISSAFGGITPLMSAVAGGCAHCLGAVLKGIDGGQEATNRLPGGEAVSSMEMAVWMRREDLVRLLLEHGVAPDRQSVVEAVRLQDYGLLMLLLSALPQAPNEALDAAVAEASRAPGNAPLISRLLHRHGARVTLDALKAACESSTAIILLENFGDFCSRVSVEEWTRVLAAHVAESAVLDVFWSCLTIPYAAKLKALNIAVKKDAPRAVVKAVEYFHRNNCDDKGTEARLLVRSAECGATRCLYYLLRDYATISISLPKIRLKVVPNTYVDALERAAMNGHHTAVDMLLNNGCIVTETALVAAAVGGSEACLQRLLFSADIKELKDRSGWWHQSLLLVAYEGRVGCARVLLSLWPDKAAERISLGDGGNAAPLSVAAWRGHAELVELLGKYCNWKQKANALEVAAYMGYPRVCEKILQALPQPLPGWAMPRQVKHEGIKKWLQDCTTMELIG</sequence>
<evidence type="ECO:0000256" key="3">
    <source>
        <dbReference type="SAM" id="MobiDB-lite"/>
    </source>
</evidence>
<evidence type="ECO:0008006" key="6">
    <source>
        <dbReference type="Google" id="ProtNLM"/>
    </source>
</evidence>
<reference evidence="4 5" key="1">
    <citation type="submission" date="2020-04" db="EMBL/GenBank/DDBJ databases">
        <title>Perkinsus chesapeaki whole genome sequence.</title>
        <authorList>
            <person name="Bogema D.R."/>
        </authorList>
    </citation>
    <scope>NUCLEOTIDE SEQUENCE [LARGE SCALE GENOMIC DNA]</scope>
    <source>
        <strain evidence="4">ATCC PRA-425</strain>
    </source>
</reference>
<evidence type="ECO:0000313" key="5">
    <source>
        <dbReference type="Proteomes" id="UP000591131"/>
    </source>
</evidence>
<name>A0A7J6LB14_PERCH</name>
<dbReference type="EMBL" id="JAAPAO010000597">
    <property type="protein sequence ID" value="KAF4656447.1"/>
    <property type="molecule type" value="Genomic_DNA"/>
</dbReference>
<keyword evidence="5" id="KW-1185">Reference proteome</keyword>
<evidence type="ECO:0000256" key="2">
    <source>
        <dbReference type="ARBA" id="ARBA00023043"/>
    </source>
</evidence>